<feature type="region of interest" description="Disordered" evidence="1">
    <location>
        <begin position="334"/>
        <end position="359"/>
    </location>
</feature>
<organism evidence="2 3">
    <name type="scientific">Cysteiniphilum litorale</name>
    <dbReference type="NCBI Taxonomy" id="2056700"/>
    <lineage>
        <taxon>Bacteria</taxon>
        <taxon>Pseudomonadati</taxon>
        <taxon>Pseudomonadota</taxon>
        <taxon>Gammaproteobacteria</taxon>
        <taxon>Thiotrichales</taxon>
        <taxon>Fastidiosibacteraceae</taxon>
        <taxon>Cysteiniphilum</taxon>
    </lineage>
</organism>
<protein>
    <submittedName>
        <fullName evidence="2">Uncharacterized protein</fullName>
    </submittedName>
</protein>
<keyword evidence="3" id="KW-1185">Reference proteome</keyword>
<sequence>MSECIDFAELLASEDVLSQVDLSEIVDLSQKGDYIKCMEMSMSKLAEGYFDIRLVCYYLFGLCHQNFNEHAIYAFDSLHFILQDRYEILQPYKFKPRQIESALGWFVSGVMDNLTYQESQKSRLSIAEDVVNAFDLLVVCIMQLAPSLQDSYKKLQHFLQQRLARAVVESPLKGSDDYEVATEMGLDLNEKKAQVASGSLKEASQKWFDLLAKLETFDLLKAKGQMTAAAALYHHIYKELSQFNPLQYFPSIFIGFYQQSFDPKFQTLVNHMSDNLNSLQWSILENIIHSDHRLLLDQPFDNNGSTVDKEIFNGLIANTPMPSLQSPVHERYDYERDHSPQQPFQERESHYNNEFIRQD</sequence>
<comment type="caution">
    <text evidence="2">The sequence shown here is derived from an EMBL/GenBank/DDBJ whole genome shotgun (WGS) entry which is preliminary data.</text>
</comment>
<dbReference type="OrthoDB" id="7060256at2"/>
<accession>A0A8J3E905</accession>
<dbReference type="AlphaFoldDB" id="A0A8J3E905"/>
<evidence type="ECO:0000256" key="1">
    <source>
        <dbReference type="SAM" id="MobiDB-lite"/>
    </source>
</evidence>
<dbReference type="RefSeq" id="WP_117002226.1">
    <property type="nucleotide sequence ID" value="NZ_BMJS01000009.1"/>
</dbReference>
<reference evidence="2" key="1">
    <citation type="journal article" date="2014" name="Int. J. Syst. Evol. Microbiol.">
        <title>Complete genome sequence of Corynebacterium casei LMG S-19264T (=DSM 44701T), isolated from a smear-ripened cheese.</title>
        <authorList>
            <consortium name="US DOE Joint Genome Institute (JGI-PGF)"/>
            <person name="Walter F."/>
            <person name="Albersmeier A."/>
            <person name="Kalinowski J."/>
            <person name="Ruckert C."/>
        </authorList>
    </citation>
    <scope>NUCLEOTIDE SEQUENCE</scope>
    <source>
        <strain evidence="2">CGMCC 1.15758</strain>
    </source>
</reference>
<evidence type="ECO:0000313" key="2">
    <source>
        <dbReference type="EMBL" id="GGF95489.1"/>
    </source>
</evidence>
<name>A0A8J3E905_9GAMM</name>
<evidence type="ECO:0000313" key="3">
    <source>
        <dbReference type="Proteomes" id="UP000636949"/>
    </source>
</evidence>
<reference evidence="2" key="2">
    <citation type="submission" date="2020-09" db="EMBL/GenBank/DDBJ databases">
        <authorList>
            <person name="Sun Q."/>
            <person name="Zhou Y."/>
        </authorList>
    </citation>
    <scope>NUCLEOTIDE SEQUENCE</scope>
    <source>
        <strain evidence="2">CGMCC 1.15758</strain>
    </source>
</reference>
<proteinExistence type="predicted"/>
<dbReference type="EMBL" id="BMJS01000009">
    <property type="protein sequence ID" value="GGF95489.1"/>
    <property type="molecule type" value="Genomic_DNA"/>
</dbReference>
<gene>
    <name evidence="2" type="ORF">GCM10010995_10910</name>
</gene>
<dbReference type="NCBIfam" id="NF041244">
    <property type="entry name" value="IglI_fam"/>
    <property type="match status" value="1"/>
</dbReference>
<dbReference type="Proteomes" id="UP000636949">
    <property type="component" value="Unassembled WGS sequence"/>
</dbReference>